<name>A0A2G9SE25_AQUCT</name>
<dbReference type="InterPro" id="IPR016024">
    <property type="entry name" value="ARM-type_fold"/>
</dbReference>
<dbReference type="InterPro" id="IPR040108">
    <property type="entry name" value="Laa1/Sip1/HEATR5"/>
</dbReference>
<dbReference type="Proteomes" id="UP000228934">
    <property type="component" value="Unassembled WGS sequence"/>
</dbReference>
<keyword evidence="1" id="KW-1133">Transmembrane helix</keyword>
<evidence type="ECO:0000256" key="1">
    <source>
        <dbReference type="SAM" id="Phobius"/>
    </source>
</evidence>
<dbReference type="PANTHER" id="PTHR21663:SF1">
    <property type="entry name" value="HEAT REPEAT-CONTAINING PROTEIN 5A"/>
    <property type="match status" value="1"/>
</dbReference>
<keyword evidence="1" id="KW-0812">Transmembrane</keyword>
<dbReference type="GO" id="GO:0016020">
    <property type="term" value="C:membrane"/>
    <property type="evidence" value="ECO:0007669"/>
    <property type="project" value="TreeGrafter"/>
</dbReference>
<evidence type="ECO:0000313" key="2">
    <source>
        <dbReference type="EMBL" id="PIO38410.1"/>
    </source>
</evidence>
<accession>A0A2G9SE25</accession>
<feature type="non-terminal residue" evidence="2">
    <location>
        <position position="73"/>
    </location>
</feature>
<evidence type="ECO:0000313" key="3">
    <source>
        <dbReference type="Proteomes" id="UP000228934"/>
    </source>
</evidence>
<dbReference type="GO" id="GO:0005794">
    <property type="term" value="C:Golgi apparatus"/>
    <property type="evidence" value="ECO:0007669"/>
    <property type="project" value="TreeGrafter"/>
</dbReference>
<sequence>MPSEGELVPTSLPLAFIVIQAAASLFGVLLSNMPESQRVQILEQLVDSVKQTKGSRQQSIQLSALAALCCFLK</sequence>
<dbReference type="GO" id="GO:0005829">
    <property type="term" value="C:cytosol"/>
    <property type="evidence" value="ECO:0007669"/>
    <property type="project" value="GOC"/>
</dbReference>
<dbReference type="SUPFAM" id="SSF48371">
    <property type="entry name" value="ARM repeat"/>
    <property type="match status" value="1"/>
</dbReference>
<protein>
    <submittedName>
        <fullName evidence="2">Uncharacterized protein</fullName>
    </submittedName>
</protein>
<proteinExistence type="predicted"/>
<dbReference type="EMBL" id="KV924188">
    <property type="protein sequence ID" value="PIO38410.1"/>
    <property type="molecule type" value="Genomic_DNA"/>
</dbReference>
<organism evidence="2 3">
    <name type="scientific">Aquarana catesbeiana</name>
    <name type="common">American bullfrog</name>
    <name type="synonym">Rana catesbeiana</name>
    <dbReference type="NCBI Taxonomy" id="8400"/>
    <lineage>
        <taxon>Eukaryota</taxon>
        <taxon>Metazoa</taxon>
        <taxon>Chordata</taxon>
        <taxon>Craniata</taxon>
        <taxon>Vertebrata</taxon>
        <taxon>Euteleostomi</taxon>
        <taxon>Amphibia</taxon>
        <taxon>Batrachia</taxon>
        <taxon>Anura</taxon>
        <taxon>Neobatrachia</taxon>
        <taxon>Ranoidea</taxon>
        <taxon>Ranidae</taxon>
        <taxon>Aquarana</taxon>
    </lineage>
</organism>
<dbReference type="GO" id="GO:0008104">
    <property type="term" value="P:intracellular protein localization"/>
    <property type="evidence" value="ECO:0007669"/>
    <property type="project" value="TreeGrafter"/>
</dbReference>
<dbReference type="GO" id="GO:0042147">
    <property type="term" value="P:retrograde transport, endosome to Golgi"/>
    <property type="evidence" value="ECO:0007669"/>
    <property type="project" value="TreeGrafter"/>
</dbReference>
<reference evidence="3" key="1">
    <citation type="journal article" date="2017" name="Nat. Commun.">
        <title>The North American bullfrog draft genome provides insight into hormonal regulation of long noncoding RNA.</title>
        <authorList>
            <person name="Hammond S.A."/>
            <person name="Warren R.L."/>
            <person name="Vandervalk B.P."/>
            <person name="Kucuk E."/>
            <person name="Khan H."/>
            <person name="Gibb E.A."/>
            <person name="Pandoh P."/>
            <person name="Kirk H."/>
            <person name="Zhao Y."/>
            <person name="Jones M."/>
            <person name="Mungall A.J."/>
            <person name="Coope R."/>
            <person name="Pleasance S."/>
            <person name="Moore R.A."/>
            <person name="Holt R.A."/>
            <person name="Round J.M."/>
            <person name="Ohora S."/>
            <person name="Walle B.V."/>
            <person name="Veldhoen N."/>
            <person name="Helbing C.C."/>
            <person name="Birol I."/>
        </authorList>
    </citation>
    <scope>NUCLEOTIDE SEQUENCE [LARGE SCALE GENOMIC DNA]</scope>
</reference>
<feature type="transmembrane region" description="Helical" evidence="1">
    <location>
        <begin position="12"/>
        <end position="30"/>
    </location>
</feature>
<dbReference type="GO" id="GO:0006897">
    <property type="term" value="P:endocytosis"/>
    <property type="evidence" value="ECO:0007669"/>
    <property type="project" value="TreeGrafter"/>
</dbReference>
<keyword evidence="3" id="KW-1185">Reference proteome</keyword>
<dbReference type="GO" id="GO:0030139">
    <property type="term" value="C:endocytic vesicle"/>
    <property type="evidence" value="ECO:0007669"/>
    <property type="project" value="TreeGrafter"/>
</dbReference>
<dbReference type="PANTHER" id="PTHR21663">
    <property type="entry name" value="HYPOTHETICAL HEAT DOMAIN-CONTAINING"/>
    <property type="match status" value="1"/>
</dbReference>
<dbReference type="OrthoDB" id="192608at2759"/>
<keyword evidence="1" id="KW-0472">Membrane</keyword>
<dbReference type="AlphaFoldDB" id="A0A2G9SE25"/>
<gene>
    <name evidence="2" type="ORF">AB205_0106900</name>
</gene>